<dbReference type="SUPFAM" id="SSF47413">
    <property type="entry name" value="lambda repressor-like DNA-binding domains"/>
    <property type="match status" value="1"/>
</dbReference>
<feature type="domain" description="HTH cro/C1-type" evidence="1">
    <location>
        <begin position="7"/>
        <end position="60"/>
    </location>
</feature>
<dbReference type="OrthoDB" id="1935794at2"/>
<dbReference type="Pfam" id="PF12844">
    <property type="entry name" value="HTH_19"/>
    <property type="match status" value="1"/>
</dbReference>
<dbReference type="AlphaFoldDB" id="A0A1S8TW72"/>
<protein>
    <submittedName>
        <fullName evidence="2">Helix-turn-helix protein</fullName>
    </submittedName>
</protein>
<comment type="caution">
    <text evidence="2">The sequence shown here is derived from an EMBL/GenBank/DDBJ whole genome shotgun (WGS) entry which is preliminary data.</text>
</comment>
<dbReference type="SMART" id="SM00530">
    <property type="entry name" value="HTH_XRE"/>
    <property type="match status" value="1"/>
</dbReference>
<dbReference type="Proteomes" id="UP000190890">
    <property type="component" value="Unassembled WGS sequence"/>
</dbReference>
<dbReference type="Gene3D" id="1.10.260.40">
    <property type="entry name" value="lambda repressor-like DNA-binding domains"/>
    <property type="match status" value="1"/>
</dbReference>
<name>A0A1S8TW72_9CLOT</name>
<accession>A0A1S8TW72</accession>
<reference evidence="2 3" key="1">
    <citation type="submission" date="2016-05" db="EMBL/GenBank/DDBJ databases">
        <title>Microbial solvent formation.</title>
        <authorList>
            <person name="Poehlein A."/>
            <person name="Montoya Solano J.D."/>
            <person name="Flitsch S."/>
            <person name="Krabben P."/>
            <person name="Duerre P."/>
            <person name="Daniel R."/>
        </authorList>
    </citation>
    <scope>NUCLEOTIDE SEQUENCE [LARGE SCALE GENOMIC DNA]</scope>
    <source>
        <strain evidence="2 3">DSM 2619</strain>
    </source>
</reference>
<dbReference type="GO" id="GO:0003677">
    <property type="term" value="F:DNA binding"/>
    <property type="evidence" value="ECO:0007669"/>
    <property type="project" value="InterPro"/>
</dbReference>
<sequence>MTIRERIRMTRVIYNITQKDVADFLGLSKQYITQIETNKLTATYDRMEQILNAVYSVGELKKQGRLKEVLEELKKANEKNKSKTE</sequence>
<evidence type="ECO:0000259" key="1">
    <source>
        <dbReference type="PROSITE" id="PS50943"/>
    </source>
</evidence>
<dbReference type="EMBL" id="LZZM01000046">
    <property type="protein sequence ID" value="OOM81832.1"/>
    <property type="molecule type" value="Genomic_DNA"/>
</dbReference>
<dbReference type="RefSeq" id="WP_077846090.1">
    <property type="nucleotide sequence ID" value="NZ_LZZM01000046.1"/>
</dbReference>
<dbReference type="STRING" id="29367.CLPUN_08100"/>
<dbReference type="InterPro" id="IPR001387">
    <property type="entry name" value="Cro/C1-type_HTH"/>
</dbReference>
<evidence type="ECO:0000313" key="2">
    <source>
        <dbReference type="EMBL" id="OOM81832.1"/>
    </source>
</evidence>
<dbReference type="CDD" id="cd00093">
    <property type="entry name" value="HTH_XRE"/>
    <property type="match status" value="1"/>
</dbReference>
<dbReference type="InterPro" id="IPR010982">
    <property type="entry name" value="Lambda_DNA-bd_dom_sf"/>
</dbReference>
<evidence type="ECO:0000313" key="3">
    <source>
        <dbReference type="Proteomes" id="UP000190890"/>
    </source>
</evidence>
<organism evidence="2 3">
    <name type="scientific">Clostridium puniceum</name>
    <dbReference type="NCBI Taxonomy" id="29367"/>
    <lineage>
        <taxon>Bacteria</taxon>
        <taxon>Bacillati</taxon>
        <taxon>Bacillota</taxon>
        <taxon>Clostridia</taxon>
        <taxon>Eubacteriales</taxon>
        <taxon>Clostridiaceae</taxon>
        <taxon>Clostridium</taxon>
    </lineage>
</organism>
<proteinExistence type="predicted"/>
<keyword evidence="3" id="KW-1185">Reference proteome</keyword>
<gene>
    <name evidence="2" type="ORF">CLPUN_08100</name>
</gene>
<dbReference type="PROSITE" id="PS50943">
    <property type="entry name" value="HTH_CROC1"/>
    <property type="match status" value="1"/>
</dbReference>